<evidence type="ECO:0008006" key="3">
    <source>
        <dbReference type="Google" id="ProtNLM"/>
    </source>
</evidence>
<evidence type="ECO:0000313" key="1">
    <source>
        <dbReference type="EMBL" id="KAK2093997.1"/>
    </source>
</evidence>
<proteinExistence type="predicted"/>
<reference evidence="1 2" key="1">
    <citation type="submission" date="2023-05" db="EMBL/GenBank/DDBJ databases">
        <title>B98-5 Cell Line De Novo Hybrid Assembly: An Optical Mapping Approach.</title>
        <authorList>
            <person name="Kananen K."/>
            <person name="Auerbach J.A."/>
            <person name="Kautto E."/>
            <person name="Blachly J.S."/>
        </authorList>
    </citation>
    <scope>NUCLEOTIDE SEQUENCE [LARGE SCALE GENOMIC DNA]</scope>
    <source>
        <strain evidence="1">B95-8</strain>
        <tissue evidence="1">Cell line</tissue>
    </source>
</reference>
<organism evidence="1 2">
    <name type="scientific">Saguinus oedipus</name>
    <name type="common">Cotton-top tamarin</name>
    <name type="synonym">Oedipomidas oedipus</name>
    <dbReference type="NCBI Taxonomy" id="9490"/>
    <lineage>
        <taxon>Eukaryota</taxon>
        <taxon>Metazoa</taxon>
        <taxon>Chordata</taxon>
        <taxon>Craniata</taxon>
        <taxon>Vertebrata</taxon>
        <taxon>Euteleostomi</taxon>
        <taxon>Mammalia</taxon>
        <taxon>Eutheria</taxon>
        <taxon>Euarchontoglires</taxon>
        <taxon>Primates</taxon>
        <taxon>Haplorrhini</taxon>
        <taxon>Platyrrhini</taxon>
        <taxon>Cebidae</taxon>
        <taxon>Callitrichinae</taxon>
        <taxon>Saguinus</taxon>
    </lineage>
</organism>
<keyword evidence="2" id="KW-1185">Reference proteome</keyword>
<sequence length="180" mass="18957">MFCSVNWPLVLSHPLAPTVIAVASCCVLFRELAISAESSPDPPVIPVASCCVLFRELTISAESSPGPLPSSLLPAAVSCSVNWPLVLSHPLAPPVIAVASCCVLFRELAISAESSHGPSRHRCCQLLCPVNWPLVLSHPLASPVIPVVSCCVLFRELAISAESSPGPSRHHCCQLLCPVP</sequence>
<comment type="caution">
    <text evidence="1">The sequence shown here is derived from an EMBL/GenBank/DDBJ whole genome shotgun (WGS) entry which is preliminary data.</text>
</comment>
<accession>A0ABQ9UCJ2</accession>
<protein>
    <recommendedName>
        <fullName evidence="3">Secreted protein</fullName>
    </recommendedName>
</protein>
<evidence type="ECO:0000313" key="2">
    <source>
        <dbReference type="Proteomes" id="UP001266305"/>
    </source>
</evidence>
<dbReference type="EMBL" id="JASSZA010000014">
    <property type="protein sequence ID" value="KAK2093997.1"/>
    <property type="molecule type" value="Genomic_DNA"/>
</dbReference>
<dbReference type="Proteomes" id="UP001266305">
    <property type="component" value="Unassembled WGS sequence"/>
</dbReference>
<name>A0ABQ9UCJ2_SAGOE</name>
<gene>
    <name evidence="1" type="ORF">P7K49_027735</name>
</gene>